<keyword evidence="1" id="KW-1133">Transmembrane helix</keyword>
<evidence type="ECO:0000256" key="1">
    <source>
        <dbReference type="SAM" id="Phobius"/>
    </source>
</evidence>
<dbReference type="OrthoDB" id="9816377at2"/>
<evidence type="ECO:0000313" key="4">
    <source>
        <dbReference type="Proteomes" id="UP000242610"/>
    </source>
</evidence>
<organism evidence="3 4">
    <name type="scientific">Bifidobacterium commune</name>
    <dbReference type="NCBI Taxonomy" id="1505727"/>
    <lineage>
        <taxon>Bacteria</taxon>
        <taxon>Bacillati</taxon>
        <taxon>Actinomycetota</taxon>
        <taxon>Actinomycetes</taxon>
        <taxon>Bifidobacteriales</taxon>
        <taxon>Bifidobacteriaceae</taxon>
        <taxon>Bifidobacterium</taxon>
    </lineage>
</organism>
<keyword evidence="1" id="KW-0812">Transmembrane</keyword>
<feature type="domain" description="Acyltransferase 3" evidence="2">
    <location>
        <begin position="10"/>
        <end position="347"/>
    </location>
</feature>
<dbReference type="STRING" id="1505727.GA0061077_1256"/>
<feature type="transmembrane region" description="Helical" evidence="1">
    <location>
        <begin position="262"/>
        <end position="280"/>
    </location>
</feature>
<feature type="transmembrane region" description="Helical" evidence="1">
    <location>
        <begin position="88"/>
        <end position="112"/>
    </location>
</feature>
<dbReference type="AlphaFoldDB" id="A0A1C4H754"/>
<accession>A0A1C4H754</accession>
<feature type="transmembrane region" description="Helical" evidence="1">
    <location>
        <begin position="336"/>
        <end position="359"/>
    </location>
</feature>
<protein>
    <submittedName>
        <fullName evidence="3">Acyltransferase family protein</fullName>
    </submittedName>
</protein>
<dbReference type="Proteomes" id="UP000242610">
    <property type="component" value="Unassembled WGS sequence"/>
</dbReference>
<sequence length="372" mass="42253">MEKTKRVRNLNIEILRIFAMVLIVACHGMLHITWLLNADHESIYKPGWKSSLTYLIVQYGQVGVSIFFIISGFFLVNKTFNWTRIFKTWFQMFCYGALVLAAITIASSLTILPSDIAELFHGDDLIRTAFAIITPFFYGTYWFITAYICMLLLLPFLNTLFDNLSEHYIGAFIAILAMFGIWGIFFGRVGGWNDVTYAILGYMVGGWIRKYGDQHTRLLKTGYLWLAIIGSTLFLVLFNHVLMSDSGLVMLLGWRGQARPGVQSIPMIIGAAIFILVNRVNMTSVPQGIQTFTLKLAASTFGVYLLHENMFLYRLIWPAVTRIVPVPNSMWSKGLLLVACVLIVYVTTSLIAFLIDTLIMHPLERRILVFAH</sequence>
<keyword evidence="4" id="KW-1185">Reference proteome</keyword>
<feature type="transmembrane region" description="Helical" evidence="1">
    <location>
        <begin position="195"/>
        <end position="211"/>
    </location>
</feature>
<feature type="transmembrane region" description="Helical" evidence="1">
    <location>
        <begin position="223"/>
        <end position="242"/>
    </location>
</feature>
<evidence type="ECO:0000259" key="2">
    <source>
        <dbReference type="Pfam" id="PF01757"/>
    </source>
</evidence>
<dbReference type="RefSeq" id="WP_143249628.1">
    <property type="nucleotide sequence ID" value="NZ_FMBL01000003.1"/>
</dbReference>
<reference evidence="4" key="1">
    <citation type="submission" date="2016-08" db="EMBL/GenBank/DDBJ databases">
        <authorList>
            <person name="Varghese N."/>
            <person name="Submissions Spin"/>
        </authorList>
    </citation>
    <scope>NUCLEOTIDE SEQUENCE [LARGE SCALE GENOMIC DNA]</scope>
    <source>
        <strain evidence="4">R-52791</strain>
    </source>
</reference>
<dbReference type="GO" id="GO:0016747">
    <property type="term" value="F:acyltransferase activity, transferring groups other than amino-acyl groups"/>
    <property type="evidence" value="ECO:0007669"/>
    <property type="project" value="InterPro"/>
</dbReference>
<evidence type="ECO:0000313" key="3">
    <source>
        <dbReference type="EMBL" id="SCC80561.1"/>
    </source>
</evidence>
<feature type="transmembrane region" description="Helical" evidence="1">
    <location>
        <begin position="168"/>
        <end position="189"/>
    </location>
</feature>
<feature type="transmembrane region" description="Helical" evidence="1">
    <location>
        <begin position="56"/>
        <end position="76"/>
    </location>
</feature>
<keyword evidence="1" id="KW-0472">Membrane</keyword>
<feature type="transmembrane region" description="Helical" evidence="1">
    <location>
        <begin position="132"/>
        <end position="156"/>
    </location>
</feature>
<keyword evidence="3" id="KW-0808">Transferase</keyword>
<dbReference type="EMBL" id="FMBL01000003">
    <property type="protein sequence ID" value="SCC80561.1"/>
    <property type="molecule type" value="Genomic_DNA"/>
</dbReference>
<name>A0A1C4H754_9BIFI</name>
<keyword evidence="3" id="KW-0012">Acyltransferase</keyword>
<dbReference type="InterPro" id="IPR002656">
    <property type="entry name" value="Acyl_transf_3_dom"/>
</dbReference>
<feature type="transmembrane region" description="Helical" evidence="1">
    <location>
        <begin position="292"/>
        <end position="316"/>
    </location>
</feature>
<dbReference type="Pfam" id="PF01757">
    <property type="entry name" value="Acyl_transf_3"/>
    <property type="match status" value="1"/>
</dbReference>
<gene>
    <name evidence="3" type="ORF">GA0061077_1256</name>
</gene>
<feature type="transmembrane region" description="Helical" evidence="1">
    <location>
        <begin position="12"/>
        <end position="36"/>
    </location>
</feature>
<proteinExistence type="predicted"/>